<dbReference type="InterPro" id="IPR016024">
    <property type="entry name" value="ARM-type_fold"/>
</dbReference>
<dbReference type="PANTHER" id="PTHR12697:SF5">
    <property type="entry name" value="DEOXYHYPUSINE HYDROXYLASE"/>
    <property type="match status" value="1"/>
</dbReference>
<dbReference type="SUPFAM" id="SSF48371">
    <property type="entry name" value="ARM repeat"/>
    <property type="match status" value="1"/>
</dbReference>
<evidence type="ECO:0000313" key="1">
    <source>
        <dbReference type="EMBL" id="QDT22099.1"/>
    </source>
</evidence>
<dbReference type="PANTHER" id="PTHR12697">
    <property type="entry name" value="PBS LYASE HEAT-LIKE PROTEIN"/>
    <property type="match status" value="1"/>
</dbReference>
<accession>A0A517PRV8</accession>
<dbReference type="AlphaFoldDB" id="A0A517PRV8"/>
<reference evidence="1 2" key="1">
    <citation type="submission" date="2019-02" db="EMBL/GenBank/DDBJ databases">
        <title>Deep-cultivation of Planctomycetes and their phenomic and genomic characterization uncovers novel biology.</title>
        <authorList>
            <person name="Wiegand S."/>
            <person name="Jogler M."/>
            <person name="Boedeker C."/>
            <person name="Pinto D."/>
            <person name="Vollmers J."/>
            <person name="Rivas-Marin E."/>
            <person name="Kohn T."/>
            <person name="Peeters S.H."/>
            <person name="Heuer A."/>
            <person name="Rast P."/>
            <person name="Oberbeckmann S."/>
            <person name="Bunk B."/>
            <person name="Jeske O."/>
            <person name="Meyerdierks A."/>
            <person name="Storesund J.E."/>
            <person name="Kallscheuer N."/>
            <person name="Luecker S."/>
            <person name="Lage O.M."/>
            <person name="Pohl T."/>
            <person name="Merkel B.J."/>
            <person name="Hornburger P."/>
            <person name="Mueller R.-W."/>
            <person name="Bruemmer F."/>
            <person name="Labrenz M."/>
            <person name="Spormann A.M."/>
            <person name="Op den Camp H."/>
            <person name="Overmann J."/>
            <person name="Amann R."/>
            <person name="Jetten M.S.M."/>
            <person name="Mascher T."/>
            <person name="Medema M.H."/>
            <person name="Devos D.P."/>
            <person name="Kaster A.-K."/>
            <person name="Ovreas L."/>
            <person name="Rohde M."/>
            <person name="Galperin M.Y."/>
            <person name="Jogler C."/>
        </authorList>
    </citation>
    <scope>NUCLEOTIDE SEQUENCE [LARGE SCALE GENOMIC DNA]</scope>
    <source>
        <strain evidence="1 2">HG66A1</strain>
    </source>
</reference>
<dbReference type="InterPro" id="IPR011989">
    <property type="entry name" value="ARM-like"/>
</dbReference>
<dbReference type="SMART" id="SM00567">
    <property type="entry name" value="EZ_HEAT"/>
    <property type="match status" value="5"/>
</dbReference>
<dbReference type="OrthoDB" id="291707at2"/>
<dbReference type="Proteomes" id="UP000320421">
    <property type="component" value="Chromosome"/>
</dbReference>
<dbReference type="EMBL" id="CP036266">
    <property type="protein sequence ID" value="QDT22099.1"/>
    <property type="molecule type" value="Genomic_DNA"/>
</dbReference>
<keyword evidence="2" id="KW-1185">Reference proteome</keyword>
<evidence type="ECO:0000313" key="2">
    <source>
        <dbReference type="Proteomes" id="UP000320421"/>
    </source>
</evidence>
<name>A0A517PRV8_9PLAN</name>
<sequence>MLTRMTNLPEDASKQEYRLKLLHTALTNSDLLQSHLATEELETLPCSDSDAMLICSYLQSDSPETRARAAHLCSRLSLNAKELVPSLLSVIQDRLWSTRESAALALAPFVPDDNVQEALLERVLLDKNELVRMAALSALSETLDRQRQVLDALHNALKDSRHIVRTRAARALANFHGLACFYLDSLAETLKDSHWRVRLAAADTLKSLGPAAKRTLPALIRRRYDGDRRVRIAALEAIREIYPGTPRPLHRIFQSLLDRFYDGRQILQNSFKAYDFPREVELQFSNICVQRIDLLTNNRRELVIKSPQETNGWETACAVVKATSLAGLKCNENKEFTKLLAHLVEIWLGNKNLESLS</sequence>
<dbReference type="Gene3D" id="1.25.10.10">
    <property type="entry name" value="Leucine-rich Repeat Variant"/>
    <property type="match status" value="2"/>
</dbReference>
<dbReference type="InterPro" id="IPR004155">
    <property type="entry name" value="PBS_lyase_HEAT"/>
</dbReference>
<gene>
    <name evidence="1" type="ORF">HG66A1_39060</name>
</gene>
<protein>
    <submittedName>
        <fullName evidence="1">HEAT repeat protein</fullName>
    </submittedName>
</protein>
<dbReference type="Pfam" id="PF13646">
    <property type="entry name" value="HEAT_2"/>
    <property type="match status" value="2"/>
</dbReference>
<dbReference type="GO" id="GO:0016491">
    <property type="term" value="F:oxidoreductase activity"/>
    <property type="evidence" value="ECO:0007669"/>
    <property type="project" value="TreeGrafter"/>
</dbReference>
<proteinExistence type="predicted"/>
<organism evidence="1 2">
    <name type="scientific">Gimesia chilikensis</name>
    <dbReference type="NCBI Taxonomy" id="2605989"/>
    <lineage>
        <taxon>Bacteria</taxon>
        <taxon>Pseudomonadati</taxon>
        <taxon>Planctomycetota</taxon>
        <taxon>Planctomycetia</taxon>
        <taxon>Planctomycetales</taxon>
        <taxon>Planctomycetaceae</taxon>
        <taxon>Gimesia</taxon>
    </lineage>
</organism>